<dbReference type="Proteomes" id="UP001055439">
    <property type="component" value="Chromosome 5"/>
</dbReference>
<protein>
    <submittedName>
        <fullName evidence="1">Uncharacterized protein</fullName>
    </submittedName>
</protein>
<sequence length="127" mass="14147">MEIIEAFFIVWFSGGGDLSVSFEHDELASVLSRSLMKWSASEMEAHNTNHFCNAKSKSNGGVGKGHDSCKNREPCHVMEIWNLGEHYLNDPKHQHVEAISKRARSTASLCMGGATCSSPRGGRRRRR</sequence>
<proteinExistence type="predicted"/>
<accession>A0A9E7FY63</accession>
<dbReference type="AlphaFoldDB" id="A0A9E7FY63"/>
<reference evidence="1" key="1">
    <citation type="submission" date="2022-05" db="EMBL/GenBank/DDBJ databases">
        <title>The Musa troglodytarum L. genome provides insights into the mechanism of non-climacteric behaviour and enrichment of carotenoids.</title>
        <authorList>
            <person name="Wang J."/>
        </authorList>
    </citation>
    <scope>NUCLEOTIDE SEQUENCE</scope>
    <source>
        <tissue evidence="1">Leaf</tissue>
    </source>
</reference>
<name>A0A9E7FY63_9LILI</name>
<dbReference type="EMBL" id="CP097507">
    <property type="protein sequence ID" value="URE02592.1"/>
    <property type="molecule type" value="Genomic_DNA"/>
</dbReference>
<gene>
    <name evidence="1" type="ORF">MUK42_19783</name>
</gene>
<evidence type="ECO:0000313" key="1">
    <source>
        <dbReference type="EMBL" id="URE02592.1"/>
    </source>
</evidence>
<organism evidence="1 2">
    <name type="scientific">Musa troglodytarum</name>
    <name type="common">fe'i banana</name>
    <dbReference type="NCBI Taxonomy" id="320322"/>
    <lineage>
        <taxon>Eukaryota</taxon>
        <taxon>Viridiplantae</taxon>
        <taxon>Streptophyta</taxon>
        <taxon>Embryophyta</taxon>
        <taxon>Tracheophyta</taxon>
        <taxon>Spermatophyta</taxon>
        <taxon>Magnoliopsida</taxon>
        <taxon>Liliopsida</taxon>
        <taxon>Zingiberales</taxon>
        <taxon>Musaceae</taxon>
        <taxon>Musa</taxon>
    </lineage>
</organism>
<dbReference type="OrthoDB" id="1923003at2759"/>
<evidence type="ECO:0000313" key="2">
    <source>
        <dbReference type="Proteomes" id="UP001055439"/>
    </source>
</evidence>
<keyword evidence="2" id="KW-1185">Reference proteome</keyword>